<feature type="compositionally biased region" description="Polar residues" evidence="6">
    <location>
        <begin position="251"/>
        <end position="264"/>
    </location>
</feature>
<keyword evidence="3" id="KW-0498">Mitosis</keyword>
<dbReference type="GO" id="GO:0070979">
    <property type="term" value="P:protein K11-linked ubiquitination"/>
    <property type="evidence" value="ECO:0007669"/>
    <property type="project" value="TreeGrafter"/>
</dbReference>
<dbReference type="InterPro" id="IPR011989">
    <property type="entry name" value="ARM-like"/>
</dbReference>
<keyword evidence="4" id="KW-0131">Cell cycle</keyword>
<dbReference type="OMA" id="CFYVAEQ"/>
<evidence type="ECO:0000256" key="4">
    <source>
        <dbReference type="ARBA" id="ARBA00023306"/>
    </source>
</evidence>
<evidence type="ECO:0000256" key="6">
    <source>
        <dbReference type="SAM" id="MobiDB-lite"/>
    </source>
</evidence>
<keyword evidence="7" id="KW-1185">Reference proteome</keyword>
<evidence type="ECO:0000313" key="7">
    <source>
        <dbReference type="Proteomes" id="UP000025227"/>
    </source>
</evidence>
<dbReference type="GO" id="GO:0007091">
    <property type="term" value="P:metaphase/anaphase transition of mitotic cell cycle"/>
    <property type="evidence" value="ECO:0007669"/>
    <property type="project" value="TreeGrafter"/>
</dbReference>
<dbReference type="PANTHER" id="PTHR12827">
    <property type="entry name" value="MEIOTIC CHECKPOINT REGULATOR TSG24 FAMILY MEMBER"/>
    <property type="match status" value="1"/>
</dbReference>
<dbReference type="OrthoDB" id="26401at2759"/>
<protein>
    <submittedName>
        <fullName evidence="8">Anaphase-promoting complex subunit 1</fullName>
    </submittedName>
</protein>
<feature type="coiled-coil region" evidence="5">
    <location>
        <begin position="531"/>
        <end position="558"/>
    </location>
</feature>
<evidence type="ECO:0000256" key="3">
    <source>
        <dbReference type="ARBA" id="ARBA00022776"/>
    </source>
</evidence>
<comment type="similarity">
    <text evidence="1">Belongs to the APC1 family.</text>
</comment>
<name>A0A7I5EDM7_HAECO</name>
<evidence type="ECO:0000256" key="5">
    <source>
        <dbReference type="SAM" id="Coils"/>
    </source>
</evidence>
<dbReference type="GO" id="GO:0051301">
    <property type="term" value="P:cell division"/>
    <property type="evidence" value="ECO:0007669"/>
    <property type="project" value="UniProtKB-KW"/>
</dbReference>
<evidence type="ECO:0000256" key="1">
    <source>
        <dbReference type="ARBA" id="ARBA00010547"/>
    </source>
</evidence>
<dbReference type="Proteomes" id="UP000025227">
    <property type="component" value="Unplaced"/>
</dbReference>
<evidence type="ECO:0000256" key="2">
    <source>
        <dbReference type="ARBA" id="ARBA00022618"/>
    </source>
</evidence>
<accession>A0A7I5EDM7</accession>
<sequence>MIESTSAEDNRLEDVMIPTTKRCIPLPNFKGNTDKLLFCQRTGDDGPSIYAIAVDREVVVLLGTGKTILRQDVPFDIRQLLWIVFPPSKSEIETAVTQEFFCIVGLRDLMFIAINDSHPLGFRVQFDIHAVYATKFGLLVERDLTSFGASAEDQVALYSLSHPLNELLAVIFKPRDSLTQWLFCWEKSEYRIIGAEDDFLLVFDRLSEVHSLLRIRITSEHEVQSAIELLEKRRTEVTSIQGTPLIHPESTPLTPHRLQSSTTSIPAPRIHAGSAVTAAGSLIRSVHTRSMTARLARTRSFPHPPHAPPADSPALSIFSPMSLGGHSEAANTTISQVYDPVHQMITPKLQVFSRELQRQPDFDLLLAELCLDHVWTEPSKRDVCGEIASKMFLSHNVLSQEFVNFFVGTVNQLRSIRAVHTVGNITTSGSMNTLCCRDATAIRGGDLTVVLEMDNSFGLYSGHIRCAIAVISRFTITPSMILHSADNSSFVVQHENKLTKTTELTRVILPSAFINYLARDLFAAVVDVLPREKALRLMLDWKTNNRNYENELEMSVEEPQLHTAVRFILEQAGIIIEEHKRLPWRKKTSTNEICETDAKQRRPKASAEENFNRILKFRETITRGQEKIGVKPERTPVNVVVKIDSTAPLHGNVYAVIGAIHASFEEWSLDCGLFHLKSQIVYYLHGAASVLGLEAYSSHYKAEFNDCSDCIYEVQRNDGLAVDEFPSPYGHMARNFSVDHPFSLWKSVADLLQLHLTHSLAGSTSKVARLLTVLGVGLGTGRLALMTDVHRLLGRNWERRLRLRPDQVDKVAEIMFSKTRTPAQKSVALITEFGFTRWTIEKLPPSIGLLLGSIIVGHHTSTELFQFKSPQTVSSFPQPEEMAQIARIRWPRDVRRDNVRAMLDSTKPVLIATQHLDAGTDGEIREAQEQFLNATWIRYLTQAFGRAFFTFRTVLPNPAESLFVPELCLSARIYPSNLTYDLTLTEPLRQLREWGEFYNGVAAGLSVVGADVAHVDHEWLTLCHTSDKISPPTASGLLYALGLNGHLPNFNTFYVHEVLATLDKFSSIALLLGMAMSKIGTADRQVHKMLTTHLPFLMGPTMLNLKIDPLIQTSAVTGLGLLFAQTGHTNVVNKLLNEIGKSLRADEEPSPELSAYKLSAGFAIGLICLGLGDEIAAARPPFKQPLPSIPDRLLVLMLGGPRNQCVFIHPQLITCPDVNTAAPAPPQENRSNHVREGPNVNVHMTAHPATIALGLMYMRTGNTAIARELELPATISMLEEIRPDVIFVRVLARSLVLWDMIQPTCEWIDKQIPDIIHEYAQTVLKFPSTVEVDITDEELAYWDEVVDRETIAEVYLYAMTGACFAMALKYSGTIGETQERVLKILEERMQFLMHDLNIESIDWPARHLIRSANRSVVNLCADMMLMSMAILNVGCGKVETIRFARYRRSHDYELSYWSHHPWKFHEEMSVHRALAMLFLGEGRYGFKRDNLSIALLVISMYPIIAHNVADNRLYHQPLRFLWTYSVEPRLLVPMCRKKNKPIQCDVRIDFKDPSCSLCFCTAPMILPPIEELASVAIVGPGVEEVHFDLSNEDRKRDLMEILTKDHGRVPVTVTESCLDDNELAQQEDWTLRQIFDHRVERPCCKVTKLAKELERMKMTNHPGGPDDLRWPPIDSAPAIRQYLKTLHMEISSSPPSLRSFVAEDVKLASYVAQHVGNVHLANRLDIEAQRLEQKAEA</sequence>
<keyword evidence="5" id="KW-0175">Coiled coil</keyword>
<dbReference type="WBParaSite" id="HCON_00161390-00001">
    <property type="protein sequence ID" value="HCON_00161390-00001"/>
    <property type="gene ID" value="HCON_00161390"/>
</dbReference>
<proteinExistence type="inferred from homology"/>
<dbReference type="InterPro" id="IPR024990">
    <property type="entry name" value="Apc1"/>
</dbReference>
<organism evidence="7 8">
    <name type="scientific">Haemonchus contortus</name>
    <name type="common">Barber pole worm</name>
    <dbReference type="NCBI Taxonomy" id="6289"/>
    <lineage>
        <taxon>Eukaryota</taxon>
        <taxon>Metazoa</taxon>
        <taxon>Ecdysozoa</taxon>
        <taxon>Nematoda</taxon>
        <taxon>Chromadorea</taxon>
        <taxon>Rhabditida</taxon>
        <taxon>Rhabditina</taxon>
        <taxon>Rhabditomorpha</taxon>
        <taxon>Strongyloidea</taxon>
        <taxon>Trichostrongylidae</taxon>
        <taxon>Haemonchus</taxon>
    </lineage>
</organism>
<reference evidence="8" key="1">
    <citation type="submission" date="2020-12" db="UniProtKB">
        <authorList>
            <consortium name="WormBaseParasite"/>
        </authorList>
    </citation>
    <scope>IDENTIFICATION</scope>
    <source>
        <strain evidence="8">MHco3</strain>
    </source>
</reference>
<dbReference type="GO" id="GO:0031145">
    <property type="term" value="P:anaphase-promoting complex-dependent catabolic process"/>
    <property type="evidence" value="ECO:0007669"/>
    <property type="project" value="TreeGrafter"/>
</dbReference>
<keyword evidence="2" id="KW-0132">Cell division</keyword>
<evidence type="ECO:0000313" key="8">
    <source>
        <dbReference type="WBParaSite" id="HCON_00161390-00001"/>
    </source>
</evidence>
<dbReference type="Gene3D" id="1.25.10.10">
    <property type="entry name" value="Leucine-rich Repeat Variant"/>
    <property type="match status" value="1"/>
</dbReference>
<dbReference type="PANTHER" id="PTHR12827:SF3">
    <property type="entry name" value="ANAPHASE-PROMOTING COMPLEX SUBUNIT 1"/>
    <property type="match status" value="1"/>
</dbReference>
<dbReference type="GO" id="GO:0005680">
    <property type="term" value="C:anaphase-promoting complex"/>
    <property type="evidence" value="ECO:0007669"/>
    <property type="project" value="InterPro"/>
</dbReference>
<feature type="region of interest" description="Disordered" evidence="6">
    <location>
        <begin position="244"/>
        <end position="264"/>
    </location>
</feature>
<dbReference type="GO" id="GO:0060090">
    <property type="term" value="F:molecular adaptor activity"/>
    <property type="evidence" value="ECO:0007669"/>
    <property type="project" value="TreeGrafter"/>
</dbReference>